<feature type="transmembrane region" description="Helical" evidence="8">
    <location>
        <begin position="12"/>
        <end position="34"/>
    </location>
</feature>
<evidence type="ECO:0000256" key="7">
    <source>
        <dbReference type="ARBA" id="ARBA00023136"/>
    </source>
</evidence>
<dbReference type="InterPro" id="IPR050297">
    <property type="entry name" value="LipidA_mod_glycosyltrf_83"/>
</dbReference>
<evidence type="ECO:0000313" key="11">
    <source>
        <dbReference type="Proteomes" id="UP000217005"/>
    </source>
</evidence>
<dbReference type="GO" id="GO:0009103">
    <property type="term" value="P:lipopolysaccharide biosynthetic process"/>
    <property type="evidence" value="ECO:0007669"/>
    <property type="project" value="UniProtKB-ARBA"/>
</dbReference>
<feature type="transmembrane region" description="Helical" evidence="8">
    <location>
        <begin position="268"/>
        <end position="290"/>
    </location>
</feature>
<dbReference type="EMBL" id="NEVL01000001">
    <property type="protein sequence ID" value="OZI40852.1"/>
    <property type="molecule type" value="Genomic_DNA"/>
</dbReference>
<keyword evidence="7 8" id="KW-0472">Membrane</keyword>
<feature type="transmembrane region" description="Helical" evidence="8">
    <location>
        <begin position="359"/>
        <end position="380"/>
    </location>
</feature>
<comment type="subcellular location">
    <subcellularLocation>
        <location evidence="1">Cell membrane</location>
        <topology evidence="1">Multi-pass membrane protein</topology>
    </subcellularLocation>
</comment>
<feature type="transmembrane region" description="Helical" evidence="8">
    <location>
        <begin position="302"/>
        <end position="320"/>
    </location>
</feature>
<dbReference type="InterPro" id="IPR038731">
    <property type="entry name" value="RgtA/B/C-like"/>
</dbReference>
<proteinExistence type="predicted"/>
<keyword evidence="4 10" id="KW-0808">Transferase</keyword>
<feature type="transmembrane region" description="Helical" evidence="8">
    <location>
        <begin position="98"/>
        <end position="114"/>
    </location>
</feature>
<feature type="transmembrane region" description="Helical" evidence="8">
    <location>
        <begin position="178"/>
        <end position="206"/>
    </location>
</feature>
<dbReference type="AlphaFoldDB" id="A0A261SV30"/>
<accession>A0A261SV30</accession>
<dbReference type="GO" id="GO:0016763">
    <property type="term" value="F:pentosyltransferase activity"/>
    <property type="evidence" value="ECO:0007669"/>
    <property type="project" value="TreeGrafter"/>
</dbReference>
<feature type="transmembrane region" description="Helical" evidence="8">
    <location>
        <begin position="146"/>
        <end position="166"/>
    </location>
</feature>
<protein>
    <submittedName>
        <fullName evidence="10">Dolichyl-phosphate-mannose--protein mannosyltransferase</fullName>
    </submittedName>
</protein>
<evidence type="ECO:0000256" key="2">
    <source>
        <dbReference type="ARBA" id="ARBA00022475"/>
    </source>
</evidence>
<evidence type="ECO:0000313" key="10">
    <source>
        <dbReference type="EMBL" id="OZI40852.1"/>
    </source>
</evidence>
<gene>
    <name evidence="10" type="ORF">CEG14_03585</name>
</gene>
<keyword evidence="5 8" id="KW-0812">Transmembrane</keyword>
<feature type="transmembrane region" description="Helical" evidence="8">
    <location>
        <begin position="121"/>
        <end position="140"/>
    </location>
</feature>
<evidence type="ECO:0000256" key="4">
    <source>
        <dbReference type="ARBA" id="ARBA00022679"/>
    </source>
</evidence>
<dbReference type="PANTHER" id="PTHR33908">
    <property type="entry name" value="MANNOSYLTRANSFERASE YKCB-RELATED"/>
    <property type="match status" value="1"/>
</dbReference>
<dbReference type="GO" id="GO:0005886">
    <property type="term" value="C:plasma membrane"/>
    <property type="evidence" value="ECO:0007669"/>
    <property type="project" value="UniProtKB-SubCell"/>
</dbReference>
<feature type="domain" description="Glycosyltransferase RgtA/B/C/D-like" evidence="9">
    <location>
        <begin position="70"/>
        <end position="234"/>
    </location>
</feature>
<evidence type="ECO:0000256" key="1">
    <source>
        <dbReference type="ARBA" id="ARBA00004651"/>
    </source>
</evidence>
<feature type="transmembrane region" description="Helical" evidence="8">
    <location>
        <begin position="218"/>
        <end position="237"/>
    </location>
</feature>
<dbReference type="RefSeq" id="WP_094824966.1">
    <property type="nucleotide sequence ID" value="NZ_NEVL01000001.1"/>
</dbReference>
<sequence>MTSLTGGTRDAFRAWSGVWVLGLALLWLVCLSWARVLTLPDEGRYVGVAWEMLRSHSWLVPRIDGMPYFHKPPLFYWLTQGSLALFGLHAWAARLPSLLAAWALVAGVYAFVRAQRGEQQAALAVTVLVTLPLFYGGAQFANLDMLVASLIGLTVLAGATVVLRAARGEPARGMALATAALAALAVLAKGLIGIVLPGAILALWLVLRRDGRGLRALLWWPAIVVFLAIALPWFVLMQLRYPGFFHYFFVYQHFERFAASGFNNSQPFWFYLPVVAGLALPWSLWAGGALRRSFWRESGPGGVRVLYLVWLAVVIGFFSLPQSKLIGYVLPALAPLALLMADVITAAHAARADARVARLFQVSLLAAAGICVVAVGVAAMNPRDSAARLGAQVRSAAGPQDLQVALHSFPFDLGFYTASREPVRVIDDWANPEIPTRDNWRKELYDAAQFEPQVGARVLLGADAFTQTLCAAPAGQVYWIWGRDSDQGAYAVLRGLAPTLVQDRRRVWRVEAGSAFSAQLCGQRPTAGSPGTSGTPAQ</sequence>
<comment type="caution">
    <text evidence="10">The sequence shown here is derived from an EMBL/GenBank/DDBJ whole genome shotgun (WGS) entry which is preliminary data.</text>
</comment>
<keyword evidence="6 8" id="KW-1133">Transmembrane helix</keyword>
<dbReference type="PANTHER" id="PTHR33908:SF3">
    <property type="entry name" value="UNDECAPRENYL PHOSPHATE-ALPHA-4-AMINO-4-DEOXY-L-ARABINOSE ARABINOSYL TRANSFERASE"/>
    <property type="match status" value="1"/>
</dbReference>
<evidence type="ECO:0000256" key="8">
    <source>
        <dbReference type="SAM" id="Phobius"/>
    </source>
</evidence>
<dbReference type="Proteomes" id="UP000217005">
    <property type="component" value="Unassembled WGS sequence"/>
</dbReference>
<dbReference type="OrthoDB" id="9775035at2"/>
<keyword evidence="3 10" id="KW-0328">Glycosyltransferase</keyword>
<dbReference type="Pfam" id="PF13231">
    <property type="entry name" value="PMT_2"/>
    <property type="match status" value="1"/>
</dbReference>
<evidence type="ECO:0000259" key="9">
    <source>
        <dbReference type="Pfam" id="PF13231"/>
    </source>
</evidence>
<dbReference type="GO" id="GO:0010041">
    <property type="term" value="P:response to iron(III) ion"/>
    <property type="evidence" value="ECO:0007669"/>
    <property type="project" value="TreeGrafter"/>
</dbReference>
<feature type="transmembrane region" description="Helical" evidence="8">
    <location>
        <begin position="326"/>
        <end position="347"/>
    </location>
</feature>
<name>A0A261SV30_9BORD</name>
<reference evidence="10 11" key="1">
    <citation type="submission" date="2017-05" db="EMBL/GenBank/DDBJ databases">
        <title>Complete and WGS of Bordetella genogroups.</title>
        <authorList>
            <person name="Spilker T."/>
            <person name="LiPuma J."/>
        </authorList>
    </citation>
    <scope>NUCLEOTIDE SEQUENCE [LARGE SCALE GENOMIC DNA]</scope>
    <source>
        <strain evidence="10 11">AU17610</strain>
    </source>
</reference>
<evidence type="ECO:0000256" key="6">
    <source>
        <dbReference type="ARBA" id="ARBA00022989"/>
    </source>
</evidence>
<organism evidence="10 11">
    <name type="scientific">Bordetella genomosp. 1</name>
    <dbReference type="NCBI Taxonomy" id="1395607"/>
    <lineage>
        <taxon>Bacteria</taxon>
        <taxon>Pseudomonadati</taxon>
        <taxon>Pseudomonadota</taxon>
        <taxon>Betaproteobacteria</taxon>
        <taxon>Burkholderiales</taxon>
        <taxon>Alcaligenaceae</taxon>
        <taxon>Bordetella</taxon>
    </lineage>
</organism>
<keyword evidence="2" id="KW-1003">Cell membrane</keyword>
<evidence type="ECO:0000256" key="3">
    <source>
        <dbReference type="ARBA" id="ARBA00022676"/>
    </source>
</evidence>
<evidence type="ECO:0000256" key="5">
    <source>
        <dbReference type="ARBA" id="ARBA00022692"/>
    </source>
</evidence>